<proteinExistence type="predicted"/>
<protein>
    <submittedName>
        <fullName evidence="1">Uncharacterized protein</fullName>
    </submittedName>
</protein>
<organism evidence="1 2">
    <name type="scientific">Streptomyces durmitorensis</name>
    <dbReference type="NCBI Taxonomy" id="319947"/>
    <lineage>
        <taxon>Bacteria</taxon>
        <taxon>Bacillati</taxon>
        <taxon>Actinomycetota</taxon>
        <taxon>Actinomycetes</taxon>
        <taxon>Kitasatosporales</taxon>
        <taxon>Streptomycetaceae</taxon>
        <taxon>Streptomyces</taxon>
    </lineage>
</organism>
<evidence type="ECO:0000313" key="1">
    <source>
        <dbReference type="EMBL" id="UQT54306.1"/>
    </source>
</evidence>
<dbReference type="Proteomes" id="UP000829992">
    <property type="component" value="Chromosome"/>
</dbReference>
<keyword evidence="2" id="KW-1185">Reference proteome</keyword>
<accession>A0ABY4PMM7</accession>
<gene>
    <name evidence="1" type="ORF">M4V62_03985</name>
</gene>
<dbReference type="RefSeq" id="WP_249585803.1">
    <property type="nucleotide sequence ID" value="NZ_BAAAQL010000002.1"/>
</dbReference>
<sequence>MAIELPDDLIALQQTADEEGRKLEHLDDGEREKQREAWFEAAAKAQAAVTAWARENELNRFDVEKALRQATRHPQGEGGA</sequence>
<reference evidence="1 2" key="1">
    <citation type="submission" date="2022-05" db="EMBL/GenBank/DDBJ databases">
        <authorList>
            <person name="Zhou X."/>
            <person name="Li K."/>
            <person name="Man Y."/>
        </authorList>
    </citation>
    <scope>NUCLEOTIDE SEQUENCE [LARGE SCALE GENOMIC DNA]</scope>
    <source>
        <strain evidence="1 2">MS405</strain>
    </source>
</reference>
<dbReference type="EMBL" id="CP097289">
    <property type="protein sequence ID" value="UQT54306.1"/>
    <property type="molecule type" value="Genomic_DNA"/>
</dbReference>
<name>A0ABY4PMM7_9ACTN</name>
<evidence type="ECO:0000313" key="2">
    <source>
        <dbReference type="Proteomes" id="UP000829992"/>
    </source>
</evidence>